<keyword evidence="1" id="KW-0472">Membrane</keyword>
<dbReference type="EMBL" id="CP059084">
    <property type="protein sequence ID" value="QTC47820.1"/>
    <property type="molecule type" value="Genomic_DNA"/>
</dbReference>
<accession>A0A8A4KDN4</accession>
<gene>
    <name evidence="2" type="ORF">H0Z12_09810</name>
</gene>
<keyword evidence="1" id="KW-0812">Transmembrane</keyword>
<sequence length="137" mass="16201">MTLYDITMYTIVFLFFLIGFLHVFASLFFKKNSAKYTKIIREFNSAGLQLDTSTKFASNLGFYANYQKLSYLHRLQKGVKMKFRQNEDVRENAYVFIQSQPEELTRWIASLVFLYRVIFILTAVFGFLLFSFVYALN</sequence>
<protein>
    <submittedName>
        <fullName evidence="2">Uncharacterized protein</fullName>
    </submittedName>
</protein>
<evidence type="ECO:0000313" key="2">
    <source>
        <dbReference type="EMBL" id="QTC47820.1"/>
    </source>
</evidence>
<dbReference type="Proteomes" id="UP000663901">
    <property type="component" value="Chromosome"/>
</dbReference>
<dbReference type="RefSeq" id="WP_028715278.1">
    <property type="nucleotide sequence ID" value="NZ_CP059084.1"/>
</dbReference>
<evidence type="ECO:0000256" key="1">
    <source>
        <dbReference type="SAM" id="Phobius"/>
    </source>
</evidence>
<feature type="transmembrane region" description="Helical" evidence="1">
    <location>
        <begin position="6"/>
        <end position="29"/>
    </location>
</feature>
<name>A0A8A4KDN4_PANAN</name>
<dbReference type="AlphaFoldDB" id="A0A8A4KDN4"/>
<reference evidence="2" key="1">
    <citation type="submission" date="2020-07" db="EMBL/GenBank/DDBJ databases">
        <title>Genome Sequences for Panteoa spp. that cause Center Rot in Onions.</title>
        <authorList>
            <person name="Asselin J.A."/>
            <person name="Helmann T."/>
            <person name="Beer S."/>
            <person name="Stodghill P."/>
        </authorList>
    </citation>
    <scope>NUCLEOTIDE SEQUENCE</scope>
    <source>
        <strain evidence="2">OC5a</strain>
    </source>
</reference>
<evidence type="ECO:0000313" key="3">
    <source>
        <dbReference type="Proteomes" id="UP000663901"/>
    </source>
</evidence>
<feature type="transmembrane region" description="Helical" evidence="1">
    <location>
        <begin position="113"/>
        <end position="136"/>
    </location>
</feature>
<organism evidence="2 3">
    <name type="scientific">Pantoea ananas</name>
    <name type="common">Erwinia uredovora</name>
    <dbReference type="NCBI Taxonomy" id="553"/>
    <lineage>
        <taxon>Bacteria</taxon>
        <taxon>Pseudomonadati</taxon>
        <taxon>Pseudomonadota</taxon>
        <taxon>Gammaproteobacteria</taxon>
        <taxon>Enterobacterales</taxon>
        <taxon>Erwiniaceae</taxon>
        <taxon>Pantoea</taxon>
    </lineage>
</organism>
<keyword evidence="1" id="KW-1133">Transmembrane helix</keyword>
<proteinExistence type="predicted"/>